<accession>A0A5R9JAI9</accession>
<sequence length="578" mass="59801">MLVARLFALQPAGLVLRIRAGVGPARDAFLAALHDMLPPGMPVLRCPAHPTDEALLGGLDLPATLAAGRPVQRQGLIARAAGGVLLLASADRLPGDTASLLCGKLDSETPPGLVALDEGEADEDLPAVLLDRIALRVDLDALRPGRCDTGRDQLSLARGRLPSVRTPAPIADALCSAALSLGVMPMRATMLAGRIARMAAALAGHAEVDADDAALAAALVLSPRATTVPLPAEAPAPPPPPEAGPEQGEQNEAGPPDRTHMRDPEANNGHQAGRDEDQEAPPDDLRQTVLDAAAAMLPPHLLDGAAAPARGSASAAQGRAGAGAVLGTRGRPLTPRPGRPGQGSRLALVETLRHAAPWQKPRREAVARRTGEAASGRLLVQVSDLHVTRYSRRPRSTAIFLVDASGSAAMHRLAEAKGAIELLLGECYVRRDRVALLAFRGTGTELLLPPTGALARARRSLAALPGGGGTPVASGLDAAVELACQLRRLGETTLIVMLTDGRANVARDGTPGRARAEQDAQASAMRLRAAGLPALLVDISPRVQPHAQALATSMGARYLRLLQGEPERLSSAVRALAA</sequence>
<proteinExistence type="inferred from homology"/>
<dbReference type="EMBL" id="VCDI01000001">
    <property type="protein sequence ID" value="TLU74644.1"/>
    <property type="molecule type" value="Genomic_DNA"/>
</dbReference>
<dbReference type="InterPro" id="IPR002035">
    <property type="entry name" value="VWF_A"/>
</dbReference>
<feature type="compositionally biased region" description="Low complexity" evidence="2">
    <location>
        <begin position="244"/>
        <end position="254"/>
    </location>
</feature>
<feature type="region of interest" description="Disordered" evidence="2">
    <location>
        <begin position="305"/>
        <end position="343"/>
    </location>
</feature>
<feature type="region of interest" description="Disordered" evidence="2">
    <location>
        <begin position="228"/>
        <end position="282"/>
    </location>
</feature>
<comment type="similarity">
    <text evidence="1">Belongs to the Mg-chelatase subunits D/I family.</text>
</comment>
<evidence type="ECO:0000259" key="3">
    <source>
        <dbReference type="PROSITE" id="PS50234"/>
    </source>
</evidence>
<reference evidence="4 5" key="1">
    <citation type="submission" date="2019-05" db="EMBL/GenBank/DDBJ databases">
        <authorList>
            <person name="Pankratov T."/>
            <person name="Grouzdev D."/>
        </authorList>
    </citation>
    <scope>NUCLEOTIDE SEQUENCE [LARGE SCALE GENOMIC DNA]</scope>
    <source>
        <strain evidence="4 5">KEBCLARHB70R</strain>
    </source>
</reference>
<comment type="caution">
    <text evidence="4">The sequence shown here is derived from an EMBL/GenBank/DDBJ whole genome shotgun (WGS) entry which is preliminary data.</text>
</comment>
<feature type="domain" description="VWFA" evidence="3">
    <location>
        <begin position="397"/>
        <end position="576"/>
    </location>
</feature>
<evidence type="ECO:0000256" key="2">
    <source>
        <dbReference type="SAM" id="MobiDB-lite"/>
    </source>
</evidence>
<dbReference type="Pfam" id="PF13519">
    <property type="entry name" value="VWA_2"/>
    <property type="match status" value="1"/>
</dbReference>
<dbReference type="SUPFAM" id="SSF52540">
    <property type="entry name" value="P-loop containing nucleoside triphosphate hydrolases"/>
    <property type="match status" value="1"/>
</dbReference>
<evidence type="ECO:0000256" key="1">
    <source>
        <dbReference type="ARBA" id="ARBA00005799"/>
    </source>
</evidence>
<dbReference type="PANTHER" id="PTHR43473:SF2">
    <property type="entry name" value="MAGNESIUM-CHELATASE SUBUNIT CHLD, CHLOROPLASTIC"/>
    <property type="match status" value="1"/>
</dbReference>
<protein>
    <submittedName>
        <fullName evidence="4">Magnesium chelatase subunit D</fullName>
    </submittedName>
</protein>
<dbReference type="InterPro" id="IPR041702">
    <property type="entry name" value="BchD/ChlD_VWA"/>
</dbReference>
<dbReference type="SUPFAM" id="SSF53300">
    <property type="entry name" value="vWA-like"/>
    <property type="match status" value="1"/>
</dbReference>
<dbReference type="PROSITE" id="PS50234">
    <property type="entry name" value="VWFA"/>
    <property type="match status" value="1"/>
</dbReference>
<evidence type="ECO:0000313" key="5">
    <source>
        <dbReference type="Proteomes" id="UP000305654"/>
    </source>
</evidence>
<dbReference type="InterPro" id="IPR027417">
    <property type="entry name" value="P-loop_NTPase"/>
</dbReference>
<dbReference type="Gene3D" id="1.10.8.80">
    <property type="entry name" value="Magnesium chelatase subunit I, C-Terminal domain"/>
    <property type="match status" value="1"/>
</dbReference>
<feature type="compositionally biased region" description="Pro residues" evidence="2">
    <location>
        <begin position="232"/>
        <end position="243"/>
    </location>
</feature>
<dbReference type="PANTHER" id="PTHR43473">
    <property type="entry name" value="MAGNESIUM-CHELATASE SUBUNIT CHLD, CHLOROPLASTIC"/>
    <property type="match status" value="1"/>
</dbReference>
<dbReference type="AlphaFoldDB" id="A0A5R9JAI9"/>
<feature type="compositionally biased region" description="Low complexity" evidence="2">
    <location>
        <begin position="305"/>
        <end position="333"/>
    </location>
</feature>
<dbReference type="Proteomes" id="UP000305654">
    <property type="component" value="Unassembled WGS sequence"/>
</dbReference>
<evidence type="ECO:0000313" key="4">
    <source>
        <dbReference type="EMBL" id="TLU74644.1"/>
    </source>
</evidence>
<organism evidence="4 5">
    <name type="scientific">Lichenicoccus roseus</name>
    <dbReference type="NCBI Taxonomy" id="2683649"/>
    <lineage>
        <taxon>Bacteria</taxon>
        <taxon>Pseudomonadati</taxon>
        <taxon>Pseudomonadota</taxon>
        <taxon>Alphaproteobacteria</taxon>
        <taxon>Acetobacterales</taxon>
        <taxon>Acetobacteraceae</taxon>
        <taxon>Lichenicoccus</taxon>
    </lineage>
</organism>
<dbReference type="InterPro" id="IPR041628">
    <property type="entry name" value="ChlI/MoxR_AAA_lid"/>
</dbReference>
<keyword evidence="5" id="KW-1185">Reference proteome</keyword>
<dbReference type="CDD" id="cd01451">
    <property type="entry name" value="vWA_Magnesium_chelatase"/>
    <property type="match status" value="1"/>
</dbReference>
<dbReference type="Gene3D" id="3.40.50.410">
    <property type="entry name" value="von Willebrand factor, type A domain"/>
    <property type="match status" value="1"/>
</dbReference>
<dbReference type="OrthoDB" id="9775079at2"/>
<dbReference type="InterPro" id="IPR036465">
    <property type="entry name" value="vWFA_dom_sf"/>
</dbReference>
<dbReference type="SMART" id="SM00327">
    <property type="entry name" value="VWA"/>
    <property type="match status" value="1"/>
</dbReference>
<dbReference type="NCBIfam" id="NF009943">
    <property type="entry name" value="PRK13406.1"/>
    <property type="match status" value="1"/>
</dbReference>
<name>A0A5R9JAI9_9PROT</name>
<gene>
    <name evidence="4" type="ORF">FE263_02275</name>
</gene>
<dbReference type="Pfam" id="PF17863">
    <property type="entry name" value="AAA_lid_2"/>
    <property type="match status" value="1"/>
</dbReference>
<feature type="compositionally biased region" description="Basic and acidic residues" evidence="2">
    <location>
        <begin position="255"/>
        <end position="265"/>
    </location>
</feature>